<gene>
    <name evidence="1" type="ORF">BJ138DRAFT_1144578</name>
</gene>
<comment type="caution">
    <text evidence="1">The sequence shown here is derived from an EMBL/GenBank/DDBJ whole genome shotgun (WGS) entry which is preliminary data.</text>
</comment>
<organism evidence="1 2">
    <name type="scientific">Hygrophoropsis aurantiaca</name>
    <dbReference type="NCBI Taxonomy" id="72124"/>
    <lineage>
        <taxon>Eukaryota</taxon>
        <taxon>Fungi</taxon>
        <taxon>Dikarya</taxon>
        <taxon>Basidiomycota</taxon>
        <taxon>Agaricomycotina</taxon>
        <taxon>Agaricomycetes</taxon>
        <taxon>Agaricomycetidae</taxon>
        <taxon>Boletales</taxon>
        <taxon>Coniophorineae</taxon>
        <taxon>Hygrophoropsidaceae</taxon>
        <taxon>Hygrophoropsis</taxon>
    </lineage>
</organism>
<evidence type="ECO:0000313" key="1">
    <source>
        <dbReference type="EMBL" id="KAH7914074.1"/>
    </source>
</evidence>
<dbReference type="EMBL" id="MU267619">
    <property type="protein sequence ID" value="KAH7914074.1"/>
    <property type="molecule type" value="Genomic_DNA"/>
</dbReference>
<evidence type="ECO:0000313" key="2">
    <source>
        <dbReference type="Proteomes" id="UP000790377"/>
    </source>
</evidence>
<name>A0ACB8AMD3_9AGAM</name>
<dbReference type="Proteomes" id="UP000790377">
    <property type="component" value="Unassembled WGS sequence"/>
</dbReference>
<protein>
    <submittedName>
        <fullName evidence="1">Uncharacterized protein</fullName>
    </submittedName>
</protein>
<keyword evidence="2" id="KW-1185">Reference proteome</keyword>
<sequence>MSAEAFLLLTLPQATINNSGKSNTGPLALECVTISDASLQESSNRGVYLVLRVNNTEWPIDPTQIVTFSTDPNGARDYNLWGADQTQIMVTIRLPTGSGSRSDSDEAHVLEDMDTFHELLAQYAIELRDESQNAGDRNVRANSRNDSGAPRHLQVHAHDAMRGHVVLINEESGEVVGELDNKLVINEDPRLHEKGRENEPVLVELSGDDDDGDLDARTVFVRAIPPEEQNWLTKSASLASHVISGTTNLLITTMGVASSYYINHSTPHPSANSANTASGQPPPLPPRALVFLTAESTRKGLSTVHTISAQAATISSKTASLVDDMIKRAVGAKTRNQPTNTPASDPSTSTNSSLLSRIASSAATSLKHSPSGDTLKPPLPPRSLSRTPSPPPYPLDKPPLPSRQTGQSRAPSPQPPPLPTTPRPRIRTRERLLLSADLVLSAIDSSMQQFVEASSENLGRAVEHKYGHEAAVSAGLLTGSAKNIVAIYIDMRGIGRRAIIKRVGKEFVRARLGDLRDHRST</sequence>
<proteinExistence type="predicted"/>
<accession>A0ACB8AMD3</accession>
<reference evidence="1" key="1">
    <citation type="journal article" date="2021" name="New Phytol.">
        <title>Evolutionary innovations through gain and loss of genes in the ectomycorrhizal Boletales.</title>
        <authorList>
            <person name="Wu G."/>
            <person name="Miyauchi S."/>
            <person name="Morin E."/>
            <person name="Kuo A."/>
            <person name="Drula E."/>
            <person name="Varga T."/>
            <person name="Kohler A."/>
            <person name="Feng B."/>
            <person name="Cao Y."/>
            <person name="Lipzen A."/>
            <person name="Daum C."/>
            <person name="Hundley H."/>
            <person name="Pangilinan J."/>
            <person name="Johnson J."/>
            <person name="Barry K."/>
            <person name="LaButti K."/>
            <person name="Ng V."/>
            <person name="Ahrendt S."/>
            <person name="Min B."/>
            <person name="Choi I.G."/>
            <person name="Park H."/>
            <person name="Plett J.M."/>
            <person name="Magnuson J."/>
            <person name="Spatafora J.W."/>
            <person name="Nagy L.G."/>
            <person name="Henrissat B."/>
            <person name="Grigoriev I.V."/>
            <person name="Yang Z.L."/>
            <person name="Xu J."/>
            <person name="Martin F.M."/>
        </authorList>
    </citation>
    <scope>NUCLEOTIDE SEQUENCE</scope>
    <source>
        <strain evidence="1">ATCC 28755</strain>
    </source>
</reference>